<keyword evidence="2" id="KW-1185">Reference proteome</keyword>
<dbReference type="AlphaFoldDB" id="I4ALK7"/>
<proteinExistence type="predicted"/>
<dbReference type="HOGENOM" id="CLU_2507835_0_0_10"/>
<evidence type="ECO:0000313" key="2">
    <source>
        <dbReference type="Proteomes" id="UP000006054"/>
    </source>
</evidence>
<sequence length="85" mass="9583" precursor="true">MKKQILFLVHPSISRITFILLLLPFCFNDLYAQECGTSDIQPEEAMNYPWFGNPDYLSAFMDSVTIVDGIPSQNPSISSIVPDIK</sequence>
<dbReference type="STRING" id="880071.Fleli_2477"/>
<protein>
    <submittedName>
        <fullName evidence="1">Uncharacterized protein</fullName>
    </submittedName>
</protein>
<reference evidence="2" key="1">
    <citation type="submission" date="2012-06" db="EMBL/GenBank/DDBJ databases">
        <title>The complete genome of Flexibacter litoralis DSM 6794.</title>
        <authorList>
            <person name="Lucas S."/>
            <person name="Copeland A."/>
            <person name="Lapidus A."/>
            <person name="Glavina del Rio T."/>
            <person name="Dalin E."/>
            <person name="Tice H."/>
            <person name="Bruce D."/>
            <person name="Goodwin L."/>
            <person name="Pitluck S."/>
            <person name="Peters L."/>
            <person name="Ovchinnikova G."/>
            <person name="Lu M."/>
            <person name="Kyrpides N."/>
            <person name="Mavromatis K."/>
            <person name="Ivanova N."/>
            <person name="Brettin T."/>
            <person name="Detter J.C."/>
            <person name="Han C."/>
            <person name="Larimer F."/>
            <person name="Land M."/>
            <person name="Hauser L."/>
            <person name="Markowitz V."/>
            <person name="Cheng J.-F."/>
            <person name="Hugenholtz P."/>
            <person name="Woyke T."/>
            <person name="Wu D."/>
            <person name="Spring S."/>
            <person name="Lang E."/>
            <person name="Kopitz M."/>
            <person name="Brambilla E."/>
            <person name="Klenk H.-P."/>
            <person name="Eisen J.A."/>
        </authorList>
    </citation>
    <scope>NUCLEOTIDE SEQUENCE [LARGE SCALE GENOMIC DNA]</scope>
    <source>
        <strain evidence="2">ATCC 23117 / DSM 6794 / NBRC 15988 / NCIMB 1366 / Sio-4</strain>
    </source>
</reference>
<evidence type="ECO:0000313" key="1">
    <source>
        <dbReference type="EMBL" id="AFM04842.1"/>
    </source>
</evidence>
<organism evidence="1 2">
    <name type="scientific">Bernardetia litoralis (strain ATCC 23117 / DSM 6794 / NBRC 15988 / NCIMB 1366 / Fx l1 / Sio-4)</name>
    <name type="common">Flexibacter litoralis</name>
    <dbReference type="NCBI Taxonomy" id="880071"/>
    <lineage>
        <taxon>Bacteria</taxon>
        <taxon>Pseudomonadati</taxon>
        <taxon>Bacteroidota</taxon>
        <taxon>Cytophagia</taxon>
        <taxon>Cytophagales</taxon>
        <taxon>Bernardetiaceae</taxon>
        <taxon>Bernardetia</taxon>
    </lineage>
</organism>
<name>I4ALK7_BERLS</name>
<dbReference type="Proteomes" id="UP000006054">
    <property type="component" value="Chromosome"/>
</dbReference>
<dbReference type="EMBL" id="CP003345">
    <property type="protein sequence ID" value="AFM04842.1"/>
    <property type="molecule type" value="Genomic_DNA"/>
</dbReference>
<gene>
    <name evidence="1" type="ordered locus">Fleli_2477</name>
</gene>
<accession>I4ALK7</accession>
<dbReference type="KEGG" id="fli:Fleli_2477"/>